<dbReference type="PANTHER" id="PTHR11601:SF34">
    <property type="entry name" value="CYSTEINE DESULFURASE"/>
    <property type="match status" value="1"/>
</dbReference>
<name>A0ABX6C219_9CHLR</name>
<dbReference type="PIRSF" id="PIRSF005572">
    <property type="entry name" value="NifS"/>
    <property type="match status" value="1"/>
</dbReference>
<dbReference type="InterPro" id="IPR016454">
    <property type="entry name" value="Cysteine_dSase"/>
</dbReference>
<keyword evidence="8" id="KW-0411">Iron-sulfur</keyword>
<evidence type="ECO:0000256" key="6">
    <source>
        <dbReference type="ARBA" id="ARBA00022898"/>
    </source>
</evidence>
<protein>
    <recommendedName>
        <fullName evidence="3">cysteine desulfurase</fullName>
        <ecNumber evidence="3">2.8.1.7</ecNumber>
    </recommendedName>
</protein>
<evidence type="ECO:0000256" key="3">
    <source>
        <dbReference type="ARBA" id="ARBA00012239"/>
    </source>
</evidence>
<evidence type="ECO:0000256" key="1">
    <source>
        <dbReference type="ARBA" id="ARBA00001933"/>
    </source>
</evidence>
<accession>A0ABX6C219</accession>
<dbReference type="EMBL" id="CP042829">
    <property type="protein sequence ID" value="QFG02496.1"/>
    <property type="molecule type" value="Genomic_DNA"/>
</dbReference>
<gene>
    <name evidence="12" type="ORF">Tbon_04045</name>
</gene>
<evidence type="ECO:0000313" key="12">
    <source>
        <dbReference type="EMBL" id="QFG02496.1"/>
    </source>
</evidence>
<dbReference type="EC" id="2.8.1.7" evidence="3"/>
<dbReference type="Proteomes" id="UP000326331">
    <property type="component" value="Chromosome"/>
</dbReference>
<dbReference type="Gene3D" id="3.40.640.10">
    <property type="entry name" value="Type I PLP-dependent aspartate aminotransferase-like (Major domain)"/>
    <property type="match status" value="1"/>
</dbReference>
<dbReference type="InterPro" id="IPR015424">
    <property type="entry name" value="PyrdxlP-dep_Trfase"/>
</dbReference>
<evidence type="ECO:0000256" key="8">
    <source>
        <dbReference type="ARBA" id="ARBA00023014"/>
    </source>
</evidence>
<evidence type="ECO:0000259" key="11">
    <source>
        <dbReference type="Pfam" id="PF00266"/>
    </source>
</evidence>
<dbReference type="InterPro" id="IPR020578">
    <property type="entry name" value="Aminotrans_V_PyrdxlP_BS"/>
</dbReference>
<dbReference type="SUPFAM" id="SSF53383">
    <property type="entry name" value="PLP-dependent transferases"/>
    <property type="match status" value="1"/>
</dbReference>
<keyword evidence="7" id="KW-0408">Iron</keyword>
<dbReference type="InterPro" id="IPR015421">
    <property type="entry name" value="PyrdxlP-dep_Trfase_major"/>
</dbReference>
<evidence type="ECO:0000256" key="5">
    <source>
        <dbReference type="ARBA" id="ARBA00022723"/>
    </source>
</evidence>
<reference evidence="12 13" key="1">
    <citation type="submission" date="2019-10" db="EMBL/GenBank/DDBJ databases">
        <title>Thermopilla bonchosmolovskayae gen. nov., sp. nov., a moderately thermophilic Chloroflexi bacterium from a Chukotka hot spring (Arctic, Russia), representing a novel classis Thermopillaia, which include previously uncultivated lineage OLB14.</title>
        <authorList>
            <person name="Kochetkova T.V."/>
            <person name="Zayulina K.S."/>
            <person name="Zhigarkov V.S."/>
            <person name="Minaev N.V."/>
            <person name="Novikov A."/>
            <person name="Toshchakov S.V."/>
            <person name="Elcheninov A.G."/>
            <person name="Kublanov I.V."/>
        </authorList>
    </citation>
    <scope>NUCLEOTIDE SEQUENCE [LARGE SCALE GENOMIC DNA]</scope>
    <source>
        <strain evidence="12 13">3753O</strain>
    </source>
</reference>
<organism evidence="12 13">
    <name type="scientific">Tepidiforma bonchosmolovskayae</name>
    <dbReference type="NCBI Taxonomy" id="2601677"/>
    <lineage>
        <taxon>Bacteria</taxon>
        <taxon>Bacillati</taxon>
        <taxon>Chloroflexota</taxon>
        <taxon>Tepidiformia</taxon>
        <taxon>Tepidiformales</taxon>
        <taxon>Tepidiformaceae</taxon>
        <taxon>Tepidiforma</taxon>
    </lineage>
</organism>
<comment type="similarity">
    <text evidence="2">Belongs to the class-V pyridoxal-phosphate-dependent aminotransferase family. NifS/IscS subfamily.</text>
</comment>
<evidence type="ECO:0000256" key="9">
    <source>
        <dbReference type="ARBA" id="ARBA00050776"/>
    </source>
</evidence>
<dbReference type="Pfam" id="PF00266">
    <property type="entry name" value="Aminotran_5"/>
    <property type="match status" value="1"/>
</dbReference>
<evidence type="ECO:0000256" key="4">
    <source>
        <dbReference type="ARBA" id="ARBA00022679"/>
    </source>
</evidence>
<keyword evidence="13" id="KW-1185">Reference proteome</keyword>
<dbReference type="InterPro" id="IPR015422">
    <property type="entry name" value="PyrdxlP-dep_Trfase_small"/>
</dbReference>
<comment type="catalytic activity">
    <reaction evidence="9">
        <text>(sulfur carrier)-H + L-cysteine = (sulfur carrier)-SH + L-alanine</text>
        <dbReference type="Rhea" id="RHEA:43892"/>
        <dbReference type="Rhea" id="RHEA-COMP:14737"/>
        <dbReference type="Rhea" id="RHEA-COMP:14739"/>
        <dbReference type="ChEBI" id="CHEBI:29917"/>
        <dbReference type="ChEBI" id="CHEBI:35235"/>
        <dbReference type="ChEBI" id="CHEBI:57972"/>
        <dbReference type="ChEBI" id="CHEBI:64428"/>
        <dbReference type="EC" id="2.8.1.7"/>
    </reaction>
</comment>
<dbReference type="InterPro" id="IPR000192">
    <property type="entry name" value="Aminotrans_V_dom"/>
</dbReference>
<dbReference type="Gene3D" id="1.10.260.50">
    <property type="match status" value="1"/>
</dbReference>
<dbReference type="PROSITE" id="PS00595">
    <property type="entry name" value="AA_TRANSFER_CLASS_5"/>
    <property type="match status" value="1"/>
</dbReference>
<sequence length="416" mass="43597">MAESLHAPPGSRQPQPPLLRWTRQMIYLDHAATSPLRPVAREAMAPFLDVRFGNPSGLYAIGRDAQEALDEARAAVAACLGARPSEIIFTSGATESINTALFGISYALRRAGAGNHVITSAIEHHAGIHAAAFLEELGFEVTVVGCDASGRVSLAEIDRAIRLGTILVNVMLANNEVGTIQPIPELAALLRERTAPGGHRIVLHTDAVQAPAWLPIDVEALGVDALSLSAHKFGGPKGTGILYLRRATPFHPLLLGGGQEMHKRAGTENVAGIAGTAAALQVAAAGTAERSARVLELRNRLRDGILAAIPDVQVNGCQVNCLPNILNVAFGGLESDALVAALDERGVAVSSGSACSSSTWEPSHVLMAMGVPIRRAVGSIRFSLGETTTPAEIDAVLKLLPGAVEAARRQFARART</sequence>
<dbReference type="Gene3D" id="3.90.1150.10">
    <property type="entry name" value="Aspartate Aminotransferase, domain 1"/>
    <property type="match status" value="1"/>
</dbReference>
<evidence type="ECO:0000256" key="7">
    <source>
        <dbReference type="ARBA" id="ARBA00023004"/>
    </source>
</evidence>
<proteinExistence type="inferred from homology"/>
<evidence type="ECO:0000256" key="10">
    <source>
        <dbReference type="RuleBase" id="RU004504"/>
    </source>
</evidence>
<feature type="domain" description="Aminotransferase class V" evidence="11">
    <location>
        <begin position="26"/>
        <end position="396"/>
    </location>
</feature>
<comment type="cofactor">
    <cofactor evidence="1 10">
        <name>pyridoxal 5'-phosphate</name>
        <dbReference type="ChEBI" id="CHEBI:597326"/>
    </cofactor>
</comment>
<keyword evidence="6" id="KW-0663">Pyridoxal phosphate</keyword>
<dbReference type="PANTHER" id="PTHR11601">
    <property type="entry name" value="CYSTEINE DESULFURYLASE FAMILY MEMBER"/>
    <property type="match status" value="1"/>
</dbReference>
<evidence type="ECO:0000256" key="2">
    <source>
        <dbReference type="ARBA" id="ARBA00006490"/>
    </source>
</evidence>
<keyword evidence="5" id="KW-0479">Metal-binding</keyword>
<evidence type="ECO:0000313" key="13">
    <source>
        <dbReference type="Proteomes" id="UP000326331"/>
    </source>
</evidence>
<keyword evidence="4" id="KW-0808">Transferase</keyword>